<dbReference type="EMBL" id="ONZP01000092">
    <property type="protein sequence ID" value="SPJ73305.1"/>
    <property type="molecule type" value="Genomic_DNA"/>
</dbReference>
<name>A0AAE8SEV3_9HYPO</name>
<evidence type="ECO:0000313" key="2">
    <source>
        <dbReference type="EMBL" id="SPJ73305.1"/>
    </source>
</evidence>
<keyword evidence="3" id="KW-1185">Reference proteome</keyword>
<feature type="region of interest" description="Disordered" evidence="1">
    <location>
        <begin position="57"/>
        <end position="92"/>
    </location>
</feature>
<dbReference type="Proteomes" id="UP001187734">
    <property type="component" value="Unassembled WGS sequence"/>
</dbReference>
<dbReference type="AlphaFoldDB" id="A0AAE8SEV3"/>
<organism evidence="2 3">
    <name type="scientific">Fusarium torulosum</name>
    <dbReference type="NCBI Taxonomy" id="33205"/>
    <lineage>
        <taxon>Eukaryota</taxon>
        <taxon>Fungi</taxon>
        <taxon>Dikarya</taxon>
        <taxon>Ascomycota</taxon>
        <taxon>Pezizomycotina</taxon>
        <taxon>Sordariomycetes</taxon>
        <taxon>Hypocreomycetidae</taxon>
        <taxon>Hypocreales</taxon>
        <taxon>Nectriaceae</taxon>
        <taxon>Fusarium</taxon>
    </lineage>
</organism>
<comment type="caution">
    <text evidence="2">The sequence shown here is derived from an EMBL/GenBank/DDBJ whole genome shotgun (WGS) entry which is preliminary data.</text>
</comment>
<reference evidence="2" key="1">
    <citation type="submission" date="2018-03" db="EMBL/GenBank/DDBJ databases">
        <authorList>
            <person name="Guldener U."/>
        </authorList>
    </citation>
    <scope>NUCLEOTIDE SEQUENCE</scope>
</reference>
<evidence type="ECO:0000313" key="3">
    <source>
        <dbReference type="Proteomes" id="UP001187734"/>
    </source>
</evidence>
<proteinExistence type="predicted"/>
<feature type="compositionally biased region" description="Polar residues" evidence="1">
    <location>
        <begin position="57"/>
        <end position="71"/>
    </location>
</feature>
<gene>
    <name evidence="2" type="ORF">FTOL_03035</name>
</gene>
<accession>A0AAE8SEV3</accession>
<protein>
    <submittedName>
        <fullName evidence="2">Uncharacterized protein</fullName>
    </submittedName>
</protein>
<sequence length="245" mass="27741">MASLFSRLSRISMLGPISNLPLRPSLAQTSPVMRQIRALHASPSFLPSFTSTRLTSQRPTLPQASAVQHQVRTVIPTAPRSPPPSTNNRELTARDKIDQIHEFIARFEASFKDMEAAKLDLELIKLDIATLNRKTSDLITLERKSFQKLYKSDARCGGDSKNTESAIESIKLDIAVLNQKTSDLIALEQESFRKRIFREATRSRVAELTKEPGNYDFFPEKIVTEAKKEHYSTKQHPYTSNPNWS</sequence>
<evidence type="ECO:0000256" key="1">
    <source>
        <dbReference type="SAM" id="MobiDB-lite"/>
    </source>
</evidence>